<comment type="similarity">
    <text evidence="1">Belongs to the UPF0166 family.</text>
</comment>
<name>A0A1I2DN81_9BURK</name>
<dbReference type="STRING" id="1177982.SAMN04489711_105326"/>
<accession>A0A1I2DN81</accession>
<dbReference type="EMBL" id="FONX01000005">
    <property type="protein sequence ID" value="SFE82082.1"/>
    <property type="molecule type" value="Genomic_DNA"/>
</dbReference>
<sequence length="119" mass="12578">MKGFQITFFAEQEHRHDHTPMGDWLLQFAKDNGALGGSLMGAATGFGSAGKMHSTHFFELAQQPVAVTVSATEEVAERLLAAIALEPVTVFYIQVPMVYGRIGKATPPASAGDAADAGD</sequence>
<dbReference type="RefSeq" id="WP_092939535.1">
    <property type="nucleotide sequence ID" value="NZ_FONX01000005.1"/>
</dbReference>
<evidence type="ECO:0000313" key="2">
    <source>
        <dbReference type="EMBL" id="SFE82082.1"/>
    </source>
</evidence>
<evidence type="ECO:0000313" key="3">
    <source>
        <dbReference type="Proteomes" id="UP000199119"/>
    </source>
</evidence>
<dbReference type="InterPro" id="IPR011322">
    <property type="entry name" value="N-reg_PII-like_a/b"/>
</dbReference>
<keyword evidence="3" id="KW-1185">Reference proteome</keyword>
<dbReference type="InterPro" id="IPR003793">
    <property type="entry name" value="UPF0166"/>
</dbReference>
<dbReference type="InterPro" id="IPR015867">
    <property type="entry name" value="N-reg_PII/ATP_PRibTrfase_C"/>
</dbReference>
<protein>
    <submittedName>
        <fullName evidence="2">PII-like signaling protein</fullName>
    </submittedName>
</protein>
<dbReference type="Gene3D" id="3.30.70.120">
    <property type="match status" value="1"/>
</dbReference>
<dbReference type="Pfam" id="PF02641">
    <property type="entry name" value="DUF190"/>
    <property type="match status" value="1"/>
</dbReference>
<dbReference type="SUPFAM" id="SSF54913">
    <property type="entry name" value="GlnB-like"/>
    <property type="match status" value="1"/>
</dbReference>
<gene>
    <name evidence="2" type="ORF">SAMN04489711_105326</name>
</gene>
<reference evidence="3" key="1">
    <citation type="submission" date="2016-10" db="EMBL/GenBank/DDBJ databases">
        <authorList>
            <person name="Varghese N."/>
            <person name="Submissions S."/>
        </authorList>
    </citation>
    <scope>NUCLEOTIDE SEQUENCE [LARGE SCALE GENOMIC DNA]</scope>
    <source>
        <strain evidence="3">DSM 27981</strain>
    </source>
</reference>
<dbReference type="AlphaFoldDB" id="A0A1I2DN81"/>
<organism evidence="2 3">
    <name type="scientific">Paracidovorax wautersii</name>
    <dbReference type="NCBI Taxonomy" id="1177982"/>
    <lineage>
        <taxon>Bacteria</taxon>
        <taxon>Pseudomonadati</taxon>
        <taxon>Pseudomonadota</taxon>
        <taxon>Betaproteobacteria</taxon>
        <taxon>Burkholderiales</taxon>
        <taxon>Comamonadaceae</taxon>
        <taxon>Paracidovorax</taxon>
    </lineage>
</organism>
<proteinExistence type="inferred from homology"/>
<dbReference type="Proteomes" id="UP000199119">
    <property type="component" value="Unassembled WGS sequence"/>
</dbReference>
<evidence type="ECO:0000256" key="1">
    <source>
        <dbReference type="ARBA" id="ARBA00010554"/>
    </source>
</evidence>
<dbReference type="OrthoDB" id="5339790at2"/>